<dbReference type="GO" id="GO:0005524">
    <property type="term" value="F:ATP binding"/>
    <property type="evidence" value="ECO:0007669"/>
    <property type="project" value="UniProtKB-KW"/>
</dbReference>
<evidence type="ECO:0000256" key="2">
    <source>
        <dbReference type="ARBA" id="ARBA00022741"/>
    </source>
</evidence>
<dbReference type="AlphaFoldDB" id="K0NN88"/>
<name>K0NN88_DESTT</name>
<dbReference type="PROSITE" id="PS00297">
    <property type="entry name" value="HSP70_1"/>
    <property type="match status" value="1"/>
</dbReference>
<evidence type="ECO:0000256" key="3">
    <source>
        <dbReference type="ARBA" id="ARBA00022840"/>
    </source>
</evidence>
<dbReference type="PATRIC" id="fig|651182.5.peg.3921"/>
<dbReference type="PANTHER" id="PTHR19375">
    <property type="entry name" value="HEAT SHOCK PROTEIN 70KDA"/>
    <property type="match status" value="1"/>
</dbReference>
<accession>K0NN88</accession>
<dbReference type="OrthoDB" id="580874at2"/>
<dbReference type="InterPro" id="IPR013126">
    <property type="entry name" value="Hsp_70_fam"/>
</dbReference>
<gene>
    <name evidence="5" type="ordered locus">TOL2_C33210</name>
</gene>
<dbReference type="CDD" id="cd10170">
    <property type="entry name" value="ASKHA_NBD_HSP70"/>
    <property type="match status" value="1"/>
</dbReference>
<dbReference type="InterPro" id="IPR018181">
    <property type="entry name" value="Heat_shock_70_CS"/>
</dbReference>
<sequence>MAEQTYIIGIDLGTTNSIVSYTKINPAEGEENTIKVFNIPQLVDAGVVVEREMLPSFIFMPEKHDVSDGALETGFGTGNAITVGEFARNRGAEIPQRMISSAKSWLCNTLIDRNKPVLPWKGPGDISKMSPVEASSAILSHIRDAWNHVMAKENKDFIIENQDVYLTVPASFDAVARELTANAATMTGFENITLLEEPQAAFYSWIEALDDKWRKVVKKDDTVLVCDIGGGTTDFSLIRISEEEGDLVLERVAVGDHLLVGGDNMDLALAYFVSQKLAEKGKKLDVWQMQGLSHSCRNAKEKMLQNPEMDKFPVTVLGRGSGLIGGTIKIDLAKTDVENILVDGFFPQCDSNAMPVARQKSGIRELGLSYEADPAITKHMAKFLSRQKSNGEKMEIPNAVLFNGGIMKADPVRKRILDTLCSWRKEAGLDSPEVREIASENFDLSVARGAAYYGRARRGDGIRIRGGLGRSYYMSIAAAMPAIPGLPAPVKALCLAPYGMEEGTEAHVEDQEFVIVVGEEVSFDIMESTCRHEDVVGTVVEEWEQGEIENMSTIETVLEGEYGSVIPVTIEIKVTEIGTLEFWCVSREDGQRWKLEFNVRERDDFES</sequence>
<dbReference type="HOGENOM" id="CLU_030332_0_0_7"/>
<reference evidence="5 6" key="1">
    <citation type="journal article" date="2013" name="Environ. Microbiol.">
        <title>Complete genome, catabolic sub-proteomes and key-metabolites of Desulfobacula toluolica Tol2, a marine, aromatic compound-degrading, sulfate-reducing bacterium.</title>
        <authorList>
            <person name="Wohlbrand L."/>
            <person name="Jacob J.H."/>
            <person name="Kube M."/>
            <person name="Mussmann M."/>
            <person name="Jarling R."/>
            <person name="Beck A."/>
            <person name="Amann R."/>
            <person name="Wilkes H."/>
            <person name="Reinhardt R."/>
            <person name="Rabus R."/>
        </authorList>
    </citation>
    <scope>NUCLEOTIDE SEQUENCE [LARGE SCALE GENOMIC DNA]</scope>
    <source>
        <strain evidence="6">DSM 7467 / Tol2</strain>
    </source>
</reference>
<keyword evidence="5" id="KW-0346">Stress response</keyword>
<dbReference type="Proteomes" id="UP000007347">
    <property type="component" value="Chromosome"/>
</dbReference>
<dbReference type="EMBL" id="FO203503">
    <property type="protein sequence ID" value="CCK81478.1"/>
    <property type="molecule type" value="Genomic_DNA"/>
</dbReference>
<keyword evidence="6" id="KW-1185">Reference proteome</keyword>
<organism evidence="5 6">
    <name type="scientific">Desulfobacula toluolica (strain DSM 7467 / Tol2)</name>
    <dbReference type="NCBI Taxonomy" id="651182"/>
    <lineage>
        <taxon>Bacteria</taxon>
        <taxon>Pseudomonadati</taxon>
        <taxon>Thermodesulfobacteriota</taxon>
        <taxon>Desulfobacteria</taxon>
        <taxon>Desulfobacterales</taxon>
        <taxon>Desulfobacteraceae</taxon>
        <taxon>Desulfobacula</taxon>
    </lineage>
</organism>
<proteinExistence type="inferred from homology"/>
<evidence type="ECO:0000313" key="6">
    <source>
        <dbReference type="Proteomes" id="UP000007347"/>
    </source>
</evidence>
<evidence type="ECO:0000313" key="5">
    <source>
        <dbReference type="EMBL" id="CCK81478.1"/>
    </source>
</evidence>
<dbReference type="KEGG" id="dto:TOL2_C33210"/>
<dbReference type="GO" id="GO:0140662">
    <property type="term" value="F:ATP-dependent protein folding chaperone"/>
    <property type="evidence" value="ECO:0007669"/>
    <property type="project" value="InterPro"/>
</dbReference>
<keyword evidence="3 4" id="KW-0067">ATP-binding</keyword>
<keyword evidence="2 4" id="KW-0547">Nucleotide-binding</keyword>
<evidence type="ECO:0000256" key="1">
    <source>
        <dbReference type="ARBA" id="ARBA00007381"/>
    </source>
</evidence>
<protein>
    <submittedName>
        <fullName evidence="5">Heat shock protein, Hsp 70 family, related to DnaK</fullName>
    </submittedName>
</protein>
<dbReference type="SUPFAM" id="SSF53067">
    <property type="entry name" value="Actin-like ATPase domain"/>
    <property type="match status" value="2"/>
</dbReference>
<dbReference type="PRINTS" id="PR00301">
    <property type="entry name" value="HEATSHOCK70"/>
</dbReference>
<dbReference type="Gene3D" id="3.30.420.40">
    <property type="match status" value="2"/>
</dbReference>
<dbReference type="InterPro" id="IPR043129">
    <property type="entry name" value="ATPase_NBD"/>
</dbReference>
<comment type="similarity">
    <text evidence="1 4">Belongs to the heat shock protein 70 family.</text>
</comment>
<dbReference type="Pfam" id="PF00012">
    <property type="entry name" value="HSP70"/>
    <property type="match status" value="1"/>
</dbReference>
<dbReference type="RefSeq" id="WP_014958667.1">
    <property type="nucleotide sequence ID" value="NC_018645.1"/>
</dbReference>
<evidence type="ECO:0000256" key="4">
    <source>
        <dbReference type="RuleBase" id="RU003322"/>
    </source>
</evidence>
<dbReference type="STRING" id="651182.TOL2_C33210"/>